<proteinExistence type="predicted"/>
<organism evidence="2 5">
    <name type="scientific">Bifidobacterium adolescentis</name>
    <dbReference type="NCBI Taxonomy" id="1680"/>
    <lineage>
        <taxon>Bacteria</taxon>
        <taxon>Bacillati</taxon>
        <taxon>Actinomycetota</taxon>
        <taxon>Actinomycetes</taxon>
        <taxon>Bifidobacteriales</taxon>
        <taxon>Bifidobacteriaceae</taxon>
        <taxon>Bifidobacterium</taxon>
    </lineage>
</organism>
<dbReference type="Proteomes" id="UP000193208">
    <property type="component" value="Unassembled WGS sequence"/>
</dbReference>
<evidence type="ECO:0000313" key="5">
    <source>
        <dbReference type="Proteomes" id="UP000193905"/>
    </source>
</evidence>
<comment type="caution">
    <text evidence="2">The sequence shown here is derived from an EMBL/GenBank/DDBJ whole genome shotgun (WGS) entry which is preliminary data.</text>
</comment>
<dbReference type="Pfam" id="PF12728">
    <property type="entry name" value="HTH_17"/>
    <property type="match status" value="1"/>
</dbReference>
<evidence type="ECO:0000313" key="3">
    <source>
        <dbReference type="EMBL" id="OSG99959.1"/>
    </source>
</evidence>
<evidence type="ECO:0000313" key="4">
    <source>
        <dbReference type="Proteomes" id="UP000193208"/>
    </source>
</evidence>
<feature type="domain" description="Helix-turn-helix" evidence="1">
    <location>
        <begin position="18"/>
        <end position="60"/>
    </location>
</feature>
<protein>
    <recommendedName>
        <fullName evidence="1">Helix-turn-helix domain-containing protein</fullName>
    </recommendedName>
</protein>
<dbReference type="AlphaFoldDB" id="A0A1X2ZQ42"/>
<sequence>MDTDGLPKEQLLVDRPTAMRMLGVRDPRTVNKLVRNGRITGFTACGRWYFNRASIEAFARGE</sequence>
<dbReference type="InterPro" id="IPR041657">
    <property type="entry name" value="HTH_17"/>
</dbReference>
<evidence type="ECO:0000313" key="2">
    <source>
        <dbReference type="EMBL" id="OSG96512.1"/>
    </source>
</evidence>
<accession>A0A1X2ZQ42</accession>
<dbReference type="RefSeq" id="WP_035010871.1">
    <property type="nucleotide sequence ID" value="NZ_CAXVKA010000001.1"/>
</dbReference>
<dbReference type="EMBL" id="LNKH01000007">
    <property type="protein sequence ID" value="OSG96512.1"/>
    <property type="molecule type" value="Genomic_DNA"/>
</dbReference>
<reference evidence="4 5" key="1">
    <citation type="journal article" date="2016" name="Sci. Rep.">
        <title>Evaluation of genetic diversity among strains of the human gut commensal Bifidobacterium adolescentis.</title>
        <authorList>
            <person name="Duranti S."/>
            <person name="Milani C."/>
            <person name="Lugli G.A."/>
            <person name="Mancabelli L."/>
            <person name="Turroni F."/>
            <person name="Ferrario C."/>
            <person name="Mangifesta M."/>
            <person name="Viappiani A."/>
            <person name="Sanchez B."/>
            <person name="Margolles A."/>
            <person name="van Sinderen D."/>
            <person name="Ventura M."/>
        </authorList>
    </citation>
    <scope>NUCLEOTIDE SEQUENCE [LARGE SCALE GENOMIC DNA]</scope>
    <source>
        <strain evidence="2 5">AL46-2</strain>
        <strain evidence="3 4">AL46-7</strain>
    </source>
</reference>
<dbReference type="EMBL" id="LNKI01000003">
    <property type="protein sequence ID" value="OSG99959.1"/>
    <property type="molecule type" value="Genomic_DNA"/>
</dbReference>
<gene>
    <name evidence="2" type="ORF">AL0462_1007</name>
    <name evidence="3" type="ORF">AL0467_1159</name>
</gene>
<dbReference type="Proteomes" id="UP000193905">
    <property type="component" value="Unassembled WGS sequence"/>
</dbReference>
<name>A0A1X2ZQ42_BIFAD</name>
<evidence type="ECO:0000259" key="1">
    <source>
        <dbReference type="Pfam" id="PF12728"/>
    </source>
</evidence>